<keyword evidence="2" id="KW-1185">Reference proteome</keyword>
<evidence type="ECO:0000313" key="2">
    <source>
        <dbReference type="Proteomes" id="UP000654075"/>
    </source>
</evidence>
<accession>A0A813GUG8</accession>
<evidence type="ECO:0000313" key="1">
    <source>
        <dbReference type="EMBL" id="CAE8629495.1"/>
    </source>
</evidence>
<organism evidence="1 2">
    <name type="scientific">Polarella glacialis</name>
    <name type="common">Dinoflagellate</name>
    <dbReference type="NCBI Taxonomy" id="89957"/>
    <lineage>
        <taxon>Eukaryota</taxon>
        <taxon>Sar</taxon>
        <taxon>Alveolata</taxon>
        <taxon>Dinophyceae</taxon>
        <taxon>Suessiales</taxon>
        <taxon>Suessiaceae</taxon>
        <taxon>Polarella</taxon>
    </lineage>
</organism>
<sequence>MADNWAHEHFRPKLEGYGHFRFCNHCWEDLSTVPSAGTIMQIADRGGVPSKHGHVGCVQNDIKAVHSEHIPEGISPGRKSDPGRAPNKVDKSLMRDWAVNLVYGALLPKRLIADQYVR</sequence>
<proteinExistence type="predicted"/>
<dbReference type="AlphaFoldDB" id="A0A813GUG8"/>
<dbReference type="Proteomes" id="UP000654075">
    <property type="component" value="Unassembled WGS sequence"/>
</dbReference>
<name>A0A813GUG8_POLGL</name>
<protein>
    <submittedName>
        <fullName evidence="1">Uncharacterized protein</fullName>
    </submittedName>
</protein>
<reference evidence="1" key="1">
    <citation type="submission" date="2021-02" db="EMBL/GenBank/DDBJ databases">
        <authorList>
            <person name="Dougan E. K."/>
            <person name="Rhodes N."/>
            <person name="Thang M."/>
            <person name="Chan C."/>
        </authorList>
    </citation>
    <scope>NUCLEOTIDE SEQUENCE</scope>
</reference>
<dbReference type="EMBL" id="CAJNNV010029649">
    <property type="protein sequence ID" value="CAE8629495.1"/>
    <property type="molecule type" value="Genomic_DNA"/>
</dbReference>
<comment type="caution">
    <text evidence="1">The sequence shown here is derived from an EMBL/GenBank/DDBJ whole genome shotgun (WGS) entry which is preliminary data.</text>
</comment>
<gene>
    <name evidence="1" type="ORF">PGLA1383_LOCUS45965</name>
</gene>